<dbReference type="InterPro" id="IPR043129">
    <property type="entry name" value="ATPase_NBD"/>
</dbReference>
<evidence type="ECO:0000259" key="5">
    <source>
        <dbReference type="Pfam" id="PF00370"/>
    </source>
</evidence>
<evidence type="ECO:0000256" key="4">
    <source>
        <dbReference type="ARBA" id="ARBA00022777"/>
    </source>
</evidence>
<dbReference type="PANTHER" id="PTHR43095">
    <property type="entry name" value="SUGAR KINASE"/>
    <property type="match status" value="1"/>
</dbReference>
<comment type="caution">
    <text evidence="6">The sequence shown here is derived from an EMBL/GenBank/DDBJ whole genome shotgun (WGS) entry which is preliminary data.</text>
</comment>
<comment type="similarity">
    <text evidence="1">Belongs to the FGGY kinase family.</text>
</comment>
<dbReference type="PIRSF" id="PIRSF000538">
    <property type="entry name" value="GlpK"/>
    <property type="match status" value="1"/>
</dbReference>
<proteinExistence type="inferred from homology"/>
<keyword evidence="3" id="KW-0808">Transferase</keyword>
<evidence type="ECO:0000256" key="1">
    <source>
        <dbReference type="ARBA" id="ARBA00009156"/>
    </source>
</evidence>
<dbReference type="Pfam" id="PF00370">
    <property type="entry name" value="FGGY_N"/>
    <property type="match status" value="1"/>
</dbReference>
<evidence type="ECO:0000313" key="6">
    <source>
        <dbReference type="EMBL" id="MBU2668892.1"/>
    </source>
</evidence>
<dbReference type="InterPro" id="IPR018484">
    <property type="entry name" value="FGGY_N"/>
</dbReference>
<dbReference type="Proteomes" id="UP001519654">
    <property type="component" value="Unassembled WGS sequence"/>
</dbReference>
<evidence type="ECO:0000256" key="2">
    <source>
        <dbReference type="ARBA" id="ARBA00022629"/>
    </source>
</evidence>
<accession>A0ABS5YZP3</accession>
<evidence type="ECO:0000313" key="7">
    <source>
        <dbReference type="Proteomes" id="UP001519654"/>
    </source>
</evidence>
<keyword evidence="7" id="KW-1185">Reference proteome</keyword>
<feature type="domain" description="Carbohydrate kinase FGGY N-terminal" evidence="5">
    <location>
        <begin position="9"/>
        <end position="240"/>
    </location>
</feature>
<protein>
    <recommendedName>
        <fullName evidence="5">Carbohydrate kinase FGGY N-terminal domain-containing protein</fullName>
    </recommendedName>
</protein>
<reference evidence="6 7" key="1">
    <citation type="submission" date="2021-06" db="EMBL/GenBank/DDBJ databases">
        <title>Actinoplanes lichenicola sp. nov., and Actinoplanes ovalisporus sp. nov., isolated from lichen in Thailand.</title>
        <authorList>
            <person name="Saeng-In P."/>
            <person name="Kanchanasin P."/>
            <person name="Yuki M."/>
            <person name="Kudo T."/>
            <person name="Ohkuma M."/>
            <person name="Phongsopitanun W."/>
            <person name="Tanasupawat S."/>
        </authorList>
    </citation>
    <scope>NUCLEOTIDE SEQUENCE [LARGE SCALE GENOMIC DNA]</scope>
    <source>
        <strain evidence="6 7">NBRC 110975</strain>
    </source>
</reference>
<organism evidence="6 7">
    <name type="scientific">Paractinoplanes bogorensis</name>
    <dbReference type="NCBI Taxonomy" id="1610840"/>
    <lineage>
        <taxon>Bacteria</taxon>
        <taxon>Bacillati</taxon>
        <taxon>Actinomycetota</taxon>
        <taxon>Actinomycetes</taxon>
        <taxon>Micromonosporales</taxon>
        <taxon>Micromonosporaceae</taxon>
        <taxon>Paractinoplanes</taxon>
    </lineage>
</organism>
<gene>
    <name evidence="6" type="ORF">KOI35_35820</name>
</gene>
<dbReference type="RefSeq" id="WP_215793142.1">
    <property type="nucleotide sequence ID" value="NZ_JAHKKG010000013.1"/>
</dbReference>
<keyword evidence="2" id="KW-0859">Xylose metabolism</keyword>
<dbReference type="InterPro" id="IPR000577">
    <property type="entry name" value="Carb_kinase_FGGY"/>
</dbReference>
<dbReference type="EMBL" id="JAHKKG010000013">
    <property type="protein sequence ID" value="MBU2668892.1"/>
    <property type="molecule type" value="Genomic_DNA"/>
</dbReference>
<name>A0ABS5YZP3_9ACTN</name>
<dbReference type="SUPFAM" id="SSF53067">
    <property type="entry name" value="Actin-like ATPase domain"/>
    <property type="match status" value="2"/>
</dbReference>
<sequence length="452" mass="46290">MSTHAGVSVGIDIGTTTIKALAAASDGGQLAVARRATPWRDEAGSRVLRADDLGVVLHDLLTELAAALPGVRAEAIGFTGLAEAGYPLDATGAPLAPAFAWFDPNGKDQASRVRAEAGPEYPGVTGLPVSDRWSLPKLAWLTGERGLRPVTWLSLPEWAAVWAGGRPVAELSLATRTGMLDVAGRRWWDRAVAWAGLPAAGLPELVTAGTPTGRAHAALPFAAGATITVAGHDHVTAMVGAGALGPGDAFSSYGTGEAVLRTTEPARDPGDLAAVVAAGATRGPHVIAGADYLMAALGSGRLQSAILDDRLGRDRTPAAVTALGEAAARTAPAAGSEPADAATPIDPAALTARLTAFDDGRAWATVVDLTARRCADALRLLGPYAPDQKRLITAGGWYGSAYIRAVRARVLGDHLIPASTEAGARGAARLAALAAGMITDLGDWPDDWRDHS</sequence>
<dbReference type="PANTHER" id="PTHR43095:SF5">
    <property type="entry name" value="XYLULOSE KINASE"/>
    <property type="match status" value="1"/>
</dbReference>
<keyword evidence="4" id="KW-0418">Kinase</keyword>
<dbReference type="Gene3D" id="3.30.420.40">
    <property type="match status" value="2"/>
</dbReference>
<dbReference type="InterPro" id="IPR050406">
    <property type="entry name" value="FGGY_Carb_Kinase"/>
</dbReference>
<evidence type="ECO:0000256" key="3">
    <source>
        <dbReference type="ARBA" id="ARBA00022679"/>
    </source>
</evidence>
<keyword evidence="2" id="KW-0119">Carbohydrate metabolism</keyword>